<protein>
    <recommendedName>
        <fullName evidence="3">HTH cro/C1-type domain-containing protein</fullName>
    </recommendedName>
</protein>
<evidence type="ECO:0000313" key="2">
    <source>
        <dbReference type="Proteomes" id="UP001589832"/>
    </source>
</evidence>
<dbReference type="Proteomes" id="UP001589832">
    <property type="component" value="Unassembled WGS sequence"/>
</dbReference>
<keyword evidence="2" id="KW-1185">Reference proteome</keyword>
<reference evidence="1 2" key="1">
    <citation type="submission" date="2024-09" db="EMBL/GenBank/DDBJ databases">
        <authorList>
            <person name="Sun Q."/>
            <person name="Mori K."/>
        </authorList>
    </citation>
    <scope>NUCLEOTIDE SEQUENCE [LARGE SCALE GENOMIC DNA]</scope>
    <source>
        <strain evidence="1 2">NCAIM B.02481</strain>
    </source>
</reference>
<evidence type="ECO:0000313" key="1">
    <source>
        <dbReference type="EMBL" id="MFC0605926.1"/>
    </source>
</evidence>
<comment type="caution">
    <text evidence="1">The sequence shown here is derived from an EMBL/GenBank/DDBJ whole genome shotgun (WGS) entry which is preliminary data.</text>
</comment>
<evidence type="ECO:0008006" key="3">
    <source>
        <dbReference type="Google" id="ProtNLM"/>
    </source>
</evidence>
<sequence>MKTTTIHPVVQRMLEIADDLGYSPRKFEMSIKKSNGYINGMKSRGGSPNIDVLLDVVSAFPEYNLLWLATGEGEMKEPEGVLNEPGEDYNTQKDASFEKLVRAIVKDEVDPRFERIAESLKILTKRGLSGNDIDKQNSANS</sequence>
<organism evidence="1 2">
    <name type="scientific">Winogradskyella pulchriflava</name>
    <dbReference type="NCBI Taxonomy" id="1110688"/>
    <lineage>
        <taxon>Bacteria</taxon>
        <taxon>Pseudomonadati</taxon>
        <taxon>Bacteroidota</taxon>
        <taxon>Flavobacteriia</taxon>
        <taxon>Flavobacteriales</taxon>
        <taxon>Flavobacteriaceae</taxon>
        <taxon>Winogradskyella</taxon>
    </lineage>
</organism>
<gene>
    <name evidence="1" type="ORF">ACFFGA_15295</name>
</gene>
<proteinExistence type="predicted"/>
<name>A0ABV6QF80_9FLAO</name>
<dbReference type="RefSeq" id="WP_386065366.1">
    <property type="nucleotide sequence ID" value="NZ_JBHLTQ010000018.1"/>
</dbReference>
<dbReference type="EMBL" id="JBHLTQ010000018">
    <property type="protein sequence ID" value="MFC0605926.1"/>
    <property type="molecule type" value="Genomic_DNA"/>
</dbReference>
<accession>A0ABV6QF80</accession>